<dbReference type="HOGENOM" id="CLU_020266_0_0_1"/>
<dbReference type="RefSeq" id="XP_007731181.1">
    <property type="nucleotide sequence ID" value="XM_007732991.1"/>
</dbReference>
<dbReference type="GeneID" id="19166981"/>
<dbReference type="InterPro" id="IPR036623">
    <property type="entry name" value="Hemimethylated_DNA-bd_sf"/>
</dbReference>
<reference evidence="2 3" key="1">
    <citation type="submission" date="2013-03" db="EMBL/GenBank/DDBJ databases">
        <title>The Genome Sequence of Capronia epimyces CBS 606.96.</title>
        <authorList>
            <consortium name="The Broad Institute Genomics Platform"/>
            <person name="Cuomo C."/>
            <person name="de Hoog S."/>
            <person name="Gorbushina A."/>
            <person name="Walker B."/>
            <person name="Young S.K."/>
            <person name="Zeng Q."/>
            <person name="Gargeya S."/>
            <person name="Fitzgerald M."/>
            <person name="Haas B."/>
            <person name="Abouelleil A."/>
            <person name="Allen A.W."/>
            <person name="Alvarado L."/>
            <person name="Arachchi H.M."/>
            <person name="Berlin A.M."/>
            <person name="Chapman S.B."/>
            <person name="Gainer-Dewar J."/>
            <person name="Goldberg J."/>
            <person name="Griggs A."/>
            <person name="Gujja S."/>
            <person name="Hansen M."/>
            <person name="Howarth C."/>
            <person name="Imamovic A."/>
            <person name="Ireland A."/>
            <person name="Larimer J."/>
            <person name="McCowan C."/>
            <person name="Murphy C."/>
            <person name="Pearson M."/>
            <person name="Poon T.W."/>
            <person name="Priest M."/>
            <person name="Roberts A."/>
            <person name="Saif S."/>
            <person name="Shea T."/>
            <person name="Sisk P."/>
            <person name="Sykes S."/>
            <person name="Wortman J."/>
            <person name="Nusbaum C."/>
            <person name="Birren B."/>
        </authorList>
    </citation>
    <scope>NUCLEOTIDE SEQUENCE [LARGE SCALE GENOMIC DNA]</scope>
    <source>
        <strain evidence="2 3">CBS 606.96</strain>
    </source>
</reference>
<dbReference type="Gene3D" id="1.20.1280.50">
    <property type="match status" value="1"/>
</dbReference>
<comment type="caution">
    <text evidence="2">The sequence shown here is derived from an EMBL/GenBank/DDBJ whole genome shotgun (WGS) entry which is preliminary data.</text>
</comment>
<dbReference type="EMBL" id="AMGY01000002">
    <property type="protein sequence ID" value="EXJ89784.1"/>
    <property type="molecule type" value="Genomic_DNA"/>
</dbReference>
<dbReference type="AlphaFoldDB" id="W9Z5K1"/>
<protein>
    <recommendedName>
        <fullName evidence="1">F-box domain-containing protein</fullName>
    </recommendedName>
</protein>
<feature type="domain" description="F-box" evidence="1">
    <location>
        <begin position="2"/>
        <end position="48"/>
    </location>
</feature>
<dbReference type="Pfam" id="PF13369">
    <property type="entry name" value="Transglut_core2"/>
    <property type="match status" value="1"/>
</dbReference>
<dbReference type="GO" id="GO:0003677">
    <property type="term" value="F:DNA binding"/>
    <property type="evidence" value="ECO:0007669"/>
    <property type="project" value="InterPro"/>
</dbReference>
<evidence type="ECO:0000313" key="2">
    <source>
        <dbReference type="EMBL" id="EXJ89784.1"/>
    </source>
</evidence>
<sequence>MRSLMTELPDEVVQAILHHLPPRSTAALQQTCRRFVNIANEPLLWKIYCQRDFRWWDERHGIKSLLQDATFTGWRDLYHDRQFGARTTRRAINKIVTEETGRLASLKTILDVGYDAKDTLLDLFRTAPSSEDQLALKYWSHAALGCLHRLLAVGEWVRLSAAEAPIPIDRAIAGFDLFILEERTEGDMDDIFARLDSYAASVRSAYPNIDDMTPRQKAIAITAHLQENQWVGIQGDRHYHSLDHMFLGVALFSENRNSIPLISAIIFSHVACHFGLRAAPCSFPFHVYAVVSPPVGQDLDGNPLPEYIRDHDGPIASEETLMYMDPFRSLEPLSPDDLRAQLNFISPSTSAARVEGFLTPAKPRSLMIRAANNIMASGTHYPGEPAFPVDRNLATYAALFSLVTMTDASGTRRHNLTFLAKHFLEFFELDVHLFERHMLPMTGNYMESYRYHEVIQERKDADHVSPPPKPRSDPKNSLVQFKVGQVFRHRRLRYVAVIYGWDPDCRMQEYWITTNQVDRLPNGRHQPFYNAIVDDQSTRYVAEENVVVLQPSEITEDLLNAFPLKLGKWFKRYDHETGTFVSNVRAEYPDD</sequence>
<accession>W9Z5K1</accession>
<dbReference type="PANTHER" id="PTHR31350">
    <property type="entry name" value="SI:DKEY-261L7.2"/>
    <property type="match status" value="1"/>
</dbReference>
<evidence type="ECO:0000259" key="1">
    <source>
        <dbReference type="PROSITE" id="PS50181"/>
    </source>
</evidence>
<dbReference type="NCBIfam" id="TIGR02097">
    <property type="entry name" value="yccV"/>
    <property type="match status" value="1"/>
</dbReference>
<proteinExistence type="predicted"/>
<organism evidence="2 3">
    <name type="scientific">Capronia epimyces CBS 606.96</name>
    <dbReference type="NCBI Taxonomy" id="1182542"/>
    <lineage>
        <taxon>Eukaryota</taxon>
        <taxon>Fungi</taxon>
        <taxon>Dikarya</taxon>
        <taxon>Ascomycota</taxon>
        <taxon>Pezizomycotina</taxon>
        <taxon>Eurotiomycetes</taxon>
        <taxon>Chaetothyriomycetidae</taxon>
        <taxon>Chaetothyriales</taxon>
        <taxon>Herpotrichiellaceae</taxon>
        <taxon>Capronia</taxon>
    </lineage>
</organism>
<dbReference type="SMART" id="SM00256">
    <property type="entry name" value="FBOX"/>
    <property type="match status" value="1"/>
</dbReference>
<dbReference type="SUPFAM" id="SSF81383">
    <property type="entry name" value="F-box domain"/>
    <property type="match status" value="1"/>
</dbReference>
<gene>
    <name evidence="2" type="ORF">A1O3_02851</name>
</gene>
<dbReference type="Gene3D" id="2.30.30.390">
    <property type="entry name" value="Hemimethylated DNA-binding domain"/>
    <property type="match status" value="1"/>
</dbReference>
<dbReference type="STRING" id="1182542.W9Z5K1"/>
<dbReference type="OrthoDB" id="28868at2759"/>
<evidence type="ECO:0000313" key="3">
    <source>
        <dbReference type="Proteomes" id="UP000019478"/>
    </source>
</evidence>
<keyword evidence="3" id="KW-1185">Reference proteome</keyword>
<dbReference type="SUPFAM" id="SSF141255">
    <property type="entry name" value="YccV-like"/>
    <property type="match status" value="1"/>
</dbReference>
<dbReference type="InterPro" id="IPR011722">
    <property type="entry name" value="Hemimethylated_DNA-bd_dom"/>
</dbReference>
<dbReference type="PROSITE" id="PS50181">
    <property type="entry name" value="FBOX"/>
    <property type="match status" value="1"/>
</dbReference>
<dbReference type="SMART" id="SM00992">
    <property type="entry name" value="YccV-like"/>
    <property type="match status" value="1"/>
</dbReference>
<dbReference type="Pfam" id="PF08755">
    <property type="entry name" value="YccV-like"/>
    <property type="match status" value="1"/>
</dbReference>
<dbReference type="InterPro" id="IPR001810">
    <property type="entry name" value="F-box_dom"/>
</dbReference>
<dbReference type="InterPro" id="IPR032698">
    <property type="entry name" value="SirB1_N"/>
</dbReference>
<dbReference type="eggNOG" id="ENOG502QS7Z">
    <property type="taxonomic scope" value="Eukaryota"/>
</dbReference>
<dbReference type="InterPro" id="IPR036047">
    <property type="entry name" value="F-box-like_dom_sf"/>
</dbReference>
<name>W9Z5K1_9EURO</name>
<dbReference type="Pfam" id="PF12937">
    <property type="entry name" value="F-box-like"/>
    <property type="match status" value="1"/>
</dbReference>
<dbReference type="Proteomes" id="UP000019478">
    <property type="component" value="Unassembled WGS sequence"/>
</dbReference>
<dbReference type="PANTHER" id="PTHR31350:SF27">
    <property type="entry name" value="HEMIMETHYLATED DNA-BINDING DOMAIN-CONTAINING PROTEIN"/>
    <property type="match status" value="1"/>
</dbReference>